<evidence type="ECO:0000256" key="1">
    <source>
        <dbReference type="ARBA" id="ARBA00010835"/>
    </source>
</evidence>
<dbReference type="InterPro" id="IPR004374">
    <property type="entry name" value="PrfB"/>
</dbReference>
<dbReference type="Gene3D" id="3.30.70.1660">
    <property type="match status" value="1"/>
</dbReference>
<keyword evidence="2" id="KW-0648">Protein biosynthesis</keyword>
<dbReference type="InterPro" id="IPR005139">
    <property type="entry name" value="PCRF"/>
</dbReference>
<dbReference type="AlphaFoldDB" id="A0AAN9E0V3"/>
<dbReference type="GO" id="GO:0016149">
    <property type="term" value="F:translation release factor activity, codon specific"/>
    <property type="evidence" value="ECO:0007669"/>
    <property type="project" value="InterPro"/>
</dbReference>
<comment type="caution">
    <text evidence="4">The sequence shown here is derived from an EMBL/GenBank/DDBJ whole genome shotgun (WGS) entry which is preliminary data.</text>
</comment>
<accession>A0AAN9E0V3</accession>
<evidence type="ECO:0000313" key="5">
    <source>
        <dbReference type="Proteomes" id="UP001372338"/>
    </source>
</evidence>
<dbReference type="PROSITE" id="PS00745">
    <property type="entry name" value="RF_PROK_I"/>
    <property type="match status" value="1"/>
</dbReference>
<dbReference type="Gene3D" id="1.20.58.410">
    <property type="entry name" value="Release factor"/>
    <property type="match status" value="1"/>
</dbReference>
<evidence type="ECO:0000313" key="4">
    <source>
        <dbReference type="EMBL" id="KAK7243207.1"/>
    </source>
</evidence>
<gene>
    <name evidence="4" type="ORF">RIF29_37997</name>
</gene>
<dbReference type="Pfam" id="PF00472">
    <property type="entry name" value="RF-1"/>
    <property type="match status" value="1"/>
</dbReference>
<dbReference type="Pfam" id="PF03462">
    <property type="entry name" value="PCRF"/>
    <property type="match status" value="1"/>
</dbReference>
<dbReference type="HAMAP" id="MF_00094">
    <property type="entry name" value="Rel_fac_2"/>
    <property type="match status" value="1"/>
</dbReference>
<dbReference type="NCBIfam" id="TIGR00020">
    <property type="entry name" value="prfB"/>
    <property type="match status" value="1"/>
</dbReference>
<dbReference type="PANTHER" id="PTHR43116:SF3">
    <property type="entry name" value="CLASS I PEPTIDE CHAIN RELEASE FACTOR"/>
    <property type="match status" value="1"/>
</dbReference>
<dbReference type="GO" id="GO:0005737">
    <property type="term" value="C:cytoplasm"/>
    <property type="evidence" value="ECO:0007669"/>
    <property type="project" value="InterPro"/>
</dbReference>
<proteinExistence type="inferred from homology"/>
<dbReference type="PANTHER" id="PTHR43116">
    <property type="entry name" value="PEPTIDE CHAIN RELEASE FACTOR 2"/>
    <property type="match status" value="1"/>
</dbReference>
<dbReference type="InterPro" id="IPR000352">
    <property type="entry name" value="Pep_chain_release_fac_I"/>
</dbReference>
<reference evidence="4 5" key="1">
    <citation type="submission" date="2024-01" db="EMBL/GenBank/DDBJ databases">
        <title>The genomes of 5 underutilized Papilionoideae crops provide insights into root nodulation and disease resistanc.</title>
        <authorList>
            <person name="Yuan L."/>
        </authorList>
    </citation>
    <scope>NUCLEOTIDE SEQUENCE [LARGE SCALE GENOMIC DNA]</scope>
    <source>
        <strain evidence="4">ZHUSHIDOU_FW_LH</strain>
        <tissue evidence="4">Leaf</tissue>
    </source>
</reference>
<dbReference type="Gene3D" id="3.30.160.20">
    <property type="match status" value="1"/>
</dbReference>
<keyword evidence="5" id="KW-1185">Reference proteome</keyword>
<dbReference type="SMART" id="SM00937">
    <property type="entry name" value="PCRF"/>
    <property type="match status" value="1"/>
</dbReference>
<dbReference type="SUPFAM" id="SSF75620">
    <property type="entry name" value="Release factor"/>
    <property type="match status" value="1"/>
</dbReference>
<name>A0AAN9E0V3_CROPI</name>
<feature type="domain" description="Prokaryotic-type class I peptide chain release factors" evidence="3">
    <location>
        <begin position="388"/>
        <end position="404"/>
    </location>
</feature>
<organism evidence="4 5">
    <name type="scientific">Crotalaria pallida</name>
    <name type="common">Smooth rattlebox</name>
    <name type="synonym">Crotalaria striata</name>
    <dbReference type="NCBI Taxonomy" id="3830"/>
    <lineage>
        <taxon>Eukaryota</taxon>
        <taxon>Viridiplantae</taxon>
        <taxon>Streptophyta</taxon>
        <taxon>Embryophyta</taxon>
        <taxon>Tracheophyta</taxon>
        <taxon>Spermatophyta</taxon>
        <taxon>Magnoliopsida</taxon>
        <taxon>eudicotyledons</taxon>
        <taxon>Gunneridae</taxon>
        <taxon>Pentapetalae</taxon>
        <taxon>rosids</taxon>
        <taxon>fabids</taxon>
        <taxon>Fabales</taxon>
        <taxon>Fabaceae</taxon>
        <taxon>Papilionoideae</taxon>
        <taxon>50 kb inversion clade</taxon>
        <taxon>genistoids sensu lato</taxon>
        <taxon>core genistoids</taxon>
        <taxon>Crotalarieae</taxon>
        <taxon>Crotalaria</taxon>
    </lineage>
</organism>
<evidence type="ECO:0000259" key="3">
    <source>
        <dbReference type="PROSITE" id="PS00745"/>
    </source>
</evidence>
<dbReference type="InterPro" id="IPR045853">
    <property type="entry name" value="Pep_chain_release_fac_I_sf"/>
</dbReference>
<evidence type="ECO:0000256" key="2">
    <source>
        <dbReference type="ARBA" id="ARBA00022917"/>
    </source>
</evidence>
<sequence length="519" mass="58114">MPGFGKAKTHTRTCHVLLPLSPLSLYFEALPSSELVDSGGGGRGVRYQTQRPKFKAMEVVVMQPLCKTILALKTLNYKQPLHFSQKPNNNNNSLNHFPSLPFRANLSYPSRFFPPPGLSATQENQVSVEEDTDADSREWALQDFYSLRRDVEITSQRVEEIRGSAGLQLLEKEVADLEEKAADTSFWDDRAKAQETLSTLADVKDKIKLLSEFKTQIEDAETIVKLTEEMESTDRGLLEEAASLIKELNKALDRFELTQLLSGPYDKEGAVISITAGAGGTDAQDWADMLLRMYMRWGEKQRYKTRVIEKSPGEEAGIKSATLEVEGRYAYGYLSGEKGTHRIVRQSPFNAKGLRQTSFSGVEVMPLLPEESLNVEIPEEDLDISFSRAGGKGGQNVNKVETAVRITHIPTGVTVRCTEERSQLANKIKALSRLKAKLLVIAEEQRASEIKQIRGDTVKAEWGQQIRNYVFHPYKLVKDVRTAYETPDITSVMDGELDPFIKAYLKHKYNMALSASGVN</sequence>
<dbReference type="EMBL" id="JAYWIO010000008">
    <property type="protein sequence ID" value="KAK7243207.1"/>
    <property type="molecule type" value="Genomic_DNA"/>
</dbReference>
<dbReference type="Proteomes" id="UP001372338">
    <property type="component" value="Unassembled WGS sequence"/>
</dbReference>
<protein>
    <recommendedName>
        <fullName evidence="3">Prokaryotic-type class I peptide chain release factors domain-containing protein</fullName>
    </recommendedName>
</protein>
<comment type="similarity">
    <text evidence="1">Belongs to the prokaryotic/mitochondrial release factor family.</text>
</comment>